<dbReference type="InParanoid" id="A0A2J6SVB9"/>
<dbReference type="EMBL" id="KZ613859">
    <property type="protein sequence ID" value="PMD54714.1"/>
    <property type="molecule type" value="Genomic_DNA"/>
</dbReference>
<proteinExistence type="predicted"/>
<gene>
    <name evidence="2" type="ORF">K444DRAFT_111730</name>
</gene>
<dbReference type="AlphaFoldDB" id="A0A2J6SVB9"/>
<dbReference type="Proteomes" id="UP000235371">
    <property type="component" value="Unassembled WGS sequence"/>
</dbReference>
<keyword evidence="3" id="KW-1185">Reference proteome</keyword>
<reference evidence="2 3" key="1">
    <citation type="submission" date="2016-04" db="EMBL/GenBank/DDBJ databases">
        <title>A degradative enzymes factory behind the ericoid mycorrhizal symbiosis.</title>
        <authorList>
            <consortium name="DOE Joint Genome Institute"/>
            <person name="Martino E."/>
            <person name="Morin E."/>
            <person name="Grelet G."/>
            <person name="Kuo A."/>
            <person name="Kohler A."/>
            <person name="Daghino S."/>
            <person name="Barry K."/>
            <person name="Choi C."/>
            <person name="Cichocki N."/>
            <person name="Clum A."/>
            <person name="Copeland A."/>
            <person name="Hainaut M."/>
            <person name="Haridas S."/>
            <person name="Labutti K."/>
            <person name="Lindquist E."/>
            <person name="Lipzen A."/>
            <person name="Khouja H.-R."/>
            <person name="Murat C."/>
            <person name="Ohm R."/>
            <person name="Olson A."/>
            <person name="Spatafora J."/>
            <person name="Veneault-Fourrey C."/>
            <person name="Henrissat B."/>
            <person name="Grigoriev I."/>
            <person name="Martin F."/>
            <person name="Perotto S."/>
        </authorList>
    </citation>
    <scope>NUCLEOTIDE SEQUENCE [LARGE SCALE GENOMIC DNA]</scope>
    <source>
        <strain evidence="2 3">E</strain>
    </source>
</reference>
<sequence>MYYTVSISREHFFCSTLRISSTPNPKPNHPFPFNLATTAPPTSQHPNSVFLEKAQAQPIPSLPLVQQTTPPPPQNPPSSHYKKKNSKIVHACKALPTRPDWVHRYTTCCIRSTLFPSLSSLPRGSQEM</sequence>
<organism evidence="2 3">
    <name type="scientific">Hyaloscypha bicolor E</name>
    <dbReference type="NCBI Taxonomy" id="1095630"/>
    <lineage>
        <taxon>Eukaryota</taxon>
        <taxon>Fungi</taxon>
        <taxon>Dikarya</taxon>
        <taxon>Ascomycota</taxon>
        <taxon>Pezizomycotina</taxon>
        <taxon>Leotiomycetes</taxon>
        <taxon>Helotiales</taxon>
        <taxon>Hyaloscyphaceae</taxon>
        <taxon>Hyaloscypha</taxon>
        <taxon>Hyaloscypha bicolor</taxon>
    </lineage>
</organism>
<evidence type="ECO:0000313" key="2">
    <source>
        <dbReference type="EMBL" id="PMD54714.1"/>
    </source>
</evidence>
<evidence type="ECO:0000256" key="1">
    <source>
        <dbReference type="SAM" id="MobiDB-lite"/>
    </source>
</evidence>
<name>A0A2J6SVB9_9HELO</name>
<protein>
    <submittedName>
        <fullName evidence="2">Uncharacterized protein</fullName>
    </submittedName>
</protein>
<dbReference type="RefSeq" id="XP_024731618.1">
    <property type="nucleotide sequence ID" value="XM_024870328.1"/>
</dbReference>
<feature type="compositionally biased region" description="Polar residues" evidence="1">
    <location>
        <begin position="35"/>
        <end position="47"/>
    </location>
</feature>
<feature type="region of interest" description="Disordered" evidence="1">
    <location>
        <begin position="23"/>
        <end position="85"/>
    </location>
</feature>
<accession>A0A2J6SVB9</accession>
<dbReference type="GeneID" id="36578410"/>
<evidence type="ECO:0000313" key="3">
    <source>
        <dbReference type="Proteomes" id="UP000235371"/>
    </source>
</evidence>